<accession>A2D7F9</accession>
<dbReference type="OrthoDB" id="10259640at2759"/>
<evidence type="ECO:0000256" key="3">
    <source>
        <dbReference type="ARBA" id="ARBA00022806"/>
    </source>
</evidence>
<dbReference type="GO" id="GO:0000463">
    <property type="term" value="P:maturation of LSU-rRNA from tricistronic rRNA transcript (SSU-rRNA, 5.8S rRNA, LSU-rRNA)"/>
    <property type="evidence" value="ECO:0000318"/>
    <property type="project" value="GO_Central"/>
</dbReference>
<dbReference type="GO" id="GO:0005730">
    <property type="term" value="C:nucleolus"/>
    <property type="evidence" value="ECO:0000318"/>
    <property type="project" value="GO_Central"/>
</dbReference>
<comment type="similarity">
    <text evidence="6">Belongs to the DEAD box helicase family.</text>
</comment>
<feature type="domain" description="Helicase ATP-binding" evidence="9">
    <location>
        <begin position="58"/>
        <end position="233"/>
    </location>
</feature>
<evidence type="ECO:0000256" key="1">
    <source>
        <dbReference type="ARBA" id="ARBA00022741"/>
    </source>
</evidence>
<comment type="catalytic activity">
    <reaction evidence="7">
        <text>ATP + H2O = ADP + phosphate + H(+)</text>
        <dbReference type="Rhea" id="RHEA:13065"/>
        <dbReference type="ChEBI" id="CHEBI:15377"/>
        <dbReference type="ChEBI" id="CHEBI:15378"/>
        <dbReference type="ChEBI" id="CHEBI:30616"/>
        <dbReference type="ChEBI" id="CHEBI:43474"/>
        <dbReference type="ChEBI" id="CHEBI:456216"/>
        <dbReference type="EC" id="3.6.4.13"/>
    </reaction>
</comment>
<dbReference type="AlphaFoldDB" id="A2D7F9"/>
<dbReference type="InterPro" id="IPR000629">
    <property type="entry name" value="RNA-helicase_DEAD-box_CS"/>
</dbReference>
<dbReference type="SMART" id="SM00487">
    <property type="entry name" value="DEXDc"/>
    <property type="match status" value="1"/>
</dbReference>
<dbReference type="GO" id="GO:0005524">
    <property type="term" value="F:ATP binding"/>
    <property type="evidence" value="ECO:0007669"/>
    <property type="project" value="UniProtKB-UniRule"/>
</dbReference>
<dbReference type="InterPro" id="IPR001650">
    <property type="entry name" value="Helicase_C-like"/>
</dbReference>
<dbReference type="PANTHER" id="PTHR24031">
    <property type="entry name" value="RNA HELICASE"/>
    <property type="match status" value="1"/>
</dbReference>
<dbReference type="VEuPathDB" id="TrichDB:TVAGG3_0993040"/>
<evidence type="ECO:0000256" key="7">
    <source>
        <dbReference type="RuleBase" id="RU365068"/>
    </source>
</evidence>
<dbReference type="Pfam" id="PF00271">
    <property type="entry name" value="Helicase_C"/>
    <property type="match status" value="1"/>
</dbReference>
<feature type="region of interest" description="Disordered" evidence="8">
    <location>
        <begin position="1"/>
        <end position="26"/>
    </location>
</feature>
<dbReference type="FunCoup" id="A2D7F9">
    <property type="interactions" value="669"/>
</dbReference>
<evidence type="ECO:0000256" key="5">
    <source>
        <dbReference type="ARBA" id="ARBA00022884"/>
    </source>
</evidence>
<reference evidence="11" key="1">
    <citation type="submission" date="2006-10" db="EMBL/GenBank/DDBJ databases">
        <authorList>
            <person name="Amadeo P."/>
            <person name="Zhao Q."/>
            <person name="Wortman J."/>
            <person name="Fraser-Liggett C."/>
            <person name="Carlton J."/>
        </authorList>
    </citation>
    <scope>NUCLEOTIDE SEQUENCE</scope>
    <source>
        <strain evidence="11">G3</strain>
    </source>
</reference>
<dbReference type="Pfam" id="PF00270">
    <property type="entry name" value="DEAD"/>
    <property type="match status" value="1"/>
</dbReference>
<evidence type="ECO:0000313" key="11">
    <source>
        <dbReference type="EMBL" id="EAY23676.1"/>
    </source>
</evidence>
<protein>
    <recommendedName>
        <fullName evidence="7">ATP-dependent RNA helicase</fullName>
        <ecNumber evidence="7">3.6.4.13</ecNumber>
    </recommendedName>
</protein>
<feature type="compositionally biased region" description="Polar residues" evidence="8">
    <location>
        <begin position="1"/>
        <end position="12"/>
    </location>
</feature>
<dbReference type="SUPFAM" id="SSF52540">
    <property type="entry name" value="P-loop containing nucleoside triphosphate hydrolases"/>
    <property type="match status" value="1"/>
</dbReference>
<comment type="function">
    <text evidence="7">RNA helicase.</text>
</comment>
<evidence type="ECO:0000256" key="6">
    <source>
        <dbReference type="RuleBase" id="RU000492"/>
    </source>
</evidence>
<dbReference type="KEGG" id="tva:4720642"/>
<dbReference type="Pfam" id="PF13959">
    <property type="entry name" value="CTE_SPB4"/>
    <property type="match status" value="1"/>
</dbReference>
<dbReference type="GO" id="GO:0003724">
    <property type="term" value="F:RNA helicase activity"/>
    <property type="evidence" value="ECO:0007669"/>
    <property type="project" value="UniProtKB-EC"/>
</dbReference>
<dbReference type="InterPro" id="IPR014001">
    <property type="entry name" value="Helicase_ATP-bd"/>
</dbReference>
<dbReference type="PROSITE" id="PS00039">
    <property type="entry name" value="DEAD_ATP_HELICASE"/>
    <property type="match status" value="1"/>
</dbReference>
<keyword evidence="4 6" id="KW-0067">ATP-binding</keyword>
<dbReference type="RefSeq" id="XP_001276924.1">
    <property type="nucleotide sequence ID" value="XM_001276923.1"/>
</dbReference>
<dbReference type="SMART" id="SM00490">
    <property type="entry name" value="HELICc"/>
    <property type="match status" value="1"/>
</dbReference>
<keyword evidence="2 6" id="KW-0378">Hydrolase</keyword>
<dbReference type="OMA" id="LMEFHSQ"/>
<dbReference type="CDD" id="cd18787">
    <property type="entry name" value="SF2_C_DEAD"/>
    <property type="match status" value="1"/>
</dbReference>
<dbReference type="EC" id="3.6.4.13" evidence="7"/>
<dbReference type="PROSITE" id="PS51194">
    <property type="entry name" value="HELICASE_CTER"/>
    <property type="match status" value="1"/>
</dbReference>
<evidence type="ECO:0000259" key="10">
    <source>
        <dbReference type="PROSITE" id="PS51194"/>
    </source>
</evidence>
<reference evidence="11" key="2">
    <citation type="journal article" date="2007" name="Science">
        <title>Draft genome sequence of the sexually transmitted pathogen Trichomonas vaginalis.</title>
        <authorList>
            <person name="Carlton J.M."/>
            <person name="Hirt R.P."/>
            <person name="Silva J.C."/>
            <person name="Delcher A.L."/>
            <person name="Schatz M."/>
            <person name="Zhao Q."/>
            <person name="Wortman J.R."/>
            <person name="Bidwell S.L."/>
            <person name="Alsmark U.C.M."/>
            <person name="Besteiro S."/>
            <person name="Sicheritz-Ponten T."/>
            <person name="Noel C.J."/>
            <person name="Dacks J.B."/>
            <person name="Foster P.G."/>
            <person name="Simillion C."/>
            <person name="Van de Peer Y."/>
            <person name="Miranda-Saavedra D."/>
            <person name="Barton G.J."/>
            <person name="Westrop G.D."/>
            <person name="Mueller S."/>
            <person name="Dessi D."/>
            <person name="Fiori P.L."/>
            <person name="Ren Q."/>
            <person name="Paulsen I."/>
            <person name="Zhang H."/>
            <person name="Bastida-Corcuera F.D."/>
            <person name="Simoes-Barbosa A."/>
            <person name="Brown M.T."/>
            <person name="Hayes R.D."/>
            <person name="Mukherjee M."/>
            <person name="Okumura C.Y."/>
            <person name="Schneider R."/>
            <person name="Smith A.J."/>
            <person name="Vanacova S."/>
            <person name="Villalvazo M."/>
            <person name="Haas B.J."/>
            <person name="Pertea M."/>
            <person name="Feldblyum T.V."/>
            <person name="Utterback T.R."/>
            <person name="Shu C.L."/>
            <person name="Osoegawa K."/>
            <person name="de Jong P.J."/>
            <person name="Hrdy I."/>
            <person name="Horvathova L."/>
            <person name="Zubacova Z."/>
            <person name="Dolezal P."/>
            <person name="Malik S.B."/>
            <person name="Logsdon J.M. Jr."/>
            <person name="Henze K."/>
            <person name="Gupta A."/>
            <person name="Wang C.C."/>
            <person name="Dunne R.L."/>
            <person name="Upcroft J.A."/>
            <person name="Upcroft P."/>
            <person name="White O."/>
            <person name="Salzberg S.L."/>
            <person name="Tang P."/>
            <person name="Chiu C.-H."/>
            <person name="Lee Y.-S."/>
            <person name="Embley T.M."/>
            <person name="Coombs G.H."/>
            <person name="Mottram J.C."/>
            <person name="Tachezy J."/>
            <person name="Fraser-Liggett C.M."/>
            <person name="Johnson P.J."/>
        </authorList>
    </citation>
    <scope>NUCLEOTIDE SEQUENCE [LARGE SCALE GENOMIC DNA]</scope>
    <source>
        <strain evidence="11">G3</strain>
    </source>
</reference>
<keyword evidence="1 6" id="KW-0547">Nucleotide-binding</keyword>
<dbReference type="PROSITE" id="PS51192">
    <property type="entry name" value="HELICASE_ATP_BIND_1"/>
    <property type="match status" value="1"/>
</dbReference>
<evidence type="ECO:0000256" key="2">
    <source>
        <dbReference type="ARBA" id="ARBA00022801"/>
    </source>
</evidence>
<evidence type="ECO:0000313" key="12">
    <source>
        <dbReference type="Proteomes" id="UP000001542"/>
    </source>
</evidence>
<evidence type="ECO:0000256" key="8">
    <source>
        <dbReference type="SAM" id="MobiDB-lite"/>
    </source>
</evidence>
<dbReference type="STRING" id="5722.A2D7F9"/>
<dbReference type="InterPro" id="IPR027417">
    <property type="entry name" value="P-loop_NTPase"/>
</dbReference>
<organism evidence="11 12">
    <name type="scientific">Trichomonas vaginalis (strain ATCC PRA-98 / G3)</name>
    <dbReference type="NCBI Taxonomy" id="412133"/>
    <lineage>
        <taxon>Eukaryota</taxon>
        <taxon>Metamonada</taxon>
        <taxon>Parabasalia</taxon>
        <taxon>Trichomonadida</taxon>
        <taxon>Trichomonadidae</taxon>
        <taxon>Trichomonas</taxon>
    </lineage>
</organism>
<dbReference type="InterPro" id="IPR025313">
    <property type="entry name" value="SPB4-like_CTE"/>
</dbReference>
<gene>
    <name evidence="11" type="ORF">TVAG_120130</name>
</gene>
<comment type="domain">
    <text evidence="7">The Q motif is unique to and characteristic of the DEAD box family of RNA helicases and controls ATP binding and hydrolysis.</text>
</comment>
<keyword evidence="12" id="KW-1185">Reference proteome</keyword>
<dbReference type="VEuPathDB" id="TrichDB:TVAG_120130"/>
<dbReference type="Gene3D" id="3.40.50.300">
    <property type="entry name" value="P-loop containing nucleotide triphosphate hydrolases"/>
    <property type="match status" value="2"/>
</dbReference>
<keyword evidence="3 6" id="KW-0347">Helicase</keyword>
<dbReference type="SMART" id="SM01178">
    <property type="entry name" value="DUF4217"/>
    <property type="match status" value="1"/>
</dbReference>
<proteinExistence type="inferred from homology"/>
<feature type="domain" description="Helicase C-terminal" evidence="10">
    <location>
        <begin position="260"/>
        <end position="406"/>
    </location>
</feature>
<evidence type="ECO:0000259" key="9">
    <source>
        <dbReference type="PROSITE" id="PS51192"/>
    </source>
</evidence>
<dbReference type="InParanoid" id="A2D7F9"/>
<dbReference type="GO" id="GO:0016887">
    <property type="term" value="F:ATP hydrolysis activity"/>
    <property type="evidence" value="ECO:0007669"/>
    <property type="project" value="RHEA"/>
</dbReference>
<dbReference type="SMR" id="A2D7F9"/>
<keyword evidence="5 7" id="KW-0694">RNA-binding</keyword>
<dbReference type="Proteomes" id="UP000001542">
    <property type="component" value="Unassembled WGS sequence"/>
</dbReference>
<dbReference type="GO" id="GO:0003723">
    <property type="term" value="F:RNA binding"/>
    <property type="evidence" value="ECO:0007669"/>
    <property type="project" value="UniProtKB-UniRule"/>
</dbReference>
<name>A2D7F9_TRIV3</name>
<sequence length="491" mass="55197">MSEENQPTTTENPPAEEDVVTEEQPKKEFSTLPLHEKTLEVLKRLPFNTMYAIQEQAIPILLSGGDILAAAKTGSGKTLAFLIPAIDLLFRKNATKKDGTIVLIVAPTRELADQIFDVATLLLKDTEVSFGAAYGGKEKKNETTLLKSGINLLVATPGRLCDHILTTKDWSLENLKMLIIDEADRILEDGYKDQLHAIVEGIPSERQTALFSATQTKDVSKIAEVSFKHTPVYVGVDDNADEVTAANLTQDCMIITPSKRLMLLITILKRNDKKKVIVFFNTRAGVKFHHQYLKKMNINTIALHGDQTQQKRLTSLEEFRNKKSGIMLCTDVAARGLDIEGVHWVIQYDPPQSIKEYIHRVGRCARAGKSGKALIILLPNEKKFVDRLQENKVPIKVCKFPENKILDLRKTLAALMEDKNLQKRAKEALKAFLMFYDSHTMKDCFDVEKLDIEGVSQSYGFAEIPYMDIRVTTGKTSDAPWIQKEKARRGK</sequence>
<dbReference type="eggNOG" id="KOG0342">
    <property type="taxonomic scope" value="Eukaryota"/>
</dbReference>
<dbReference type="EMBL" id="DS113177">
    <property type="protein sequence ID" value="EAY23676.1"/>
    <property type="molecule type" value="Genomic_DNA"/>
</dbReference>
<evidence type="ECO:0000256" key="4">
    <source>
        <dbReference type="ARBA" id="ARBA00022840"/>
    </source>
</evidence>
<dbReference type="InterPro" id="IPR011545">
    <property type="entry name" value="DEAD/DEAH_box_helicase_dom"/>
</dbReference>